<gene>
    <name evidence="1" type="ORF">GCM10023226_18160</name>
</gene>
<evidence type="ECO:0008006" key="3">
    <source>
        <dbReference type="Google" id="ProtNLM"/>
    </source>
</evidence>
<evidence type="ECO:0000313" key="1">
    <source>
        <dbReference type="EMBL" id="GAA4681344.1"/>
    </source>
</evidence>
<protein>
    <recommendedName>
        <fullName evidence="3">WXG100 family type VII secretion target</fullName>
    </recommendedName>
</protein>
<proteinExistence type="predicted"/>
<dbReference type="SUPFAM" id="SSF140453">
    <property type="entry name" value="EsxAB dimer-like"/>
    <property type="match status" value="1"/>
</dbReference>
<name>A0ABP8W858_9ACTN</name>
<dbReference type="RefSeq" id="WP_345264952.1">
    <property type="nucleotide sequence ID" value="NZ_BAABIM010000002.1"/>
</dbReference>
<dbReference type="Gene3D" id="1.10.287.1060">
    <property type="entry name" value="ESAT-6-like"/>
    <property type="match status" value="1"/>
</dbReference>
<dbReference type="Proteomes" id="UP001500621">
    <property type="component" value="Unassembled WGS sequence"/>
</dbReference>
<keyword evidence="2" id="KW-1185">Reference proteome</keyword>
<accession>A0ABP8W858</accession>
<comment type="caution">
    <text evidence="1">The sequence shown here is derived from an EMBL/GenBank/DDBJ whole genome shotgun (WGS) entry which is preliminary data.</text>
</comment>
<sequence length="264" mass="26894">MSGPADQLADAASGAGAIETLTGTGRAMVDGDWAEAGLLGATAGLEALAAGREPAGELAAAGIGWVLDHVQPLAGWFDELAGDPAAVQSQAATWRSAARAVRDTGERLQEEVAAASSPWEGTWLAAYRGATERRCARLAACAQGLDGVAEATEQAGVAVAGVRETVRRAISEVVAYLVSRAAILLSGVGTGPVLAEAGVKVARWASLLRGLVEGLLRSVRRLTVMLDEVAGAFRQLAREVADDPAAWAAAGATGAGKQQMARDD</sequence>
<evidence type="ECO:0000313" key="2">
    <source>
        <dbReference type="Proteomes" id="UP001500621"/>
    </source>
</evidence>
<organism evidence="1 2">
    <name type="scientific">Nocardioides nanhaiensis</name>
    <dbReference type="NCBI Taxonomy" id="1476871"/>
    <lineage>
        <taxon>Bacteria</taxon>
        <taxon>Bacillati</taxon>
        <taxon>Actinomycetota</taxon>
        <taxon>Actinomycetes</taxon>
        <taxon>Propionibacteriales</taxon>
        <taxon>Nocardioidaceae</taxon>
        <taxon>Nocardioides</taxon>
    </lineage>
</organism>
<reference evidence="2" key="1">
    <citation type="journal article" date="2019" name="Int. J. Syst. Evol. Microbiol.">
        <title>The Global Catalogue of Microorganisms (GCM) 10K type strain sequencing project: providing services to taxonomists for standard genome sequencing and annotation.</title>
        <authorList>
            <consortium name="The Broad Institute Genomics Platform"/>
            <consortium name="The Broad Institute Genome Sequencing Center for Infectious Disease"/>
            <person name="Wu L."/>
            <person name="Ma J."/>
        </authorList>
    </citation>
    <scope>NUCLEOTIDE SEQUENCE [LARGE SCALE GENOMIC DNA]</scope>
    <source>
        <strain evidence="2">JCM 18127</strain>
    </source>
</reference>
<dbReference type="EMBL" id="BAABIM010000002">
    <property type="protein sequence ID" value="GAA4681344.1"/>
    <property type="molecule type" value="Genomic_DNA"/>
</dbReference>
<dbReference type="InterPro" id="IPR036689">
    <property type="entry name" value="ESAT-6-like_sf"/>
</dbReference>